<evidence type="ECO:0000259" key="2">
    <source>
        <dbReference type="Pfam" id="PF17921"/>
    </source>
</evidence>
<dbReference type="Gene3D" id="1.10.340.70">
    <property type="match status" value="1"/>
</dbReference>
<evidence type="ECO:0000313" key="3">
    <source>
        <dbReference type="EMBL" id="KAG6939578.1"/>
    </source>
</evidence>
<protein>
    <recommendedName>
        <fullName evidence="1">Gypsy retrotransposon integrase-like protein 1</fullName>
    </recommendedName>
</protein>
<feature type="non-terminal residue" evidence="3">
    <location>
        <position position="1"/>
    </location>
</feature>
<comment type="caution">
    <text evidence="3">The sequence shown here is derived from an EMBL/GenBank/DDBJ whole genome shotgun (WGS) entry which is preliminary data.</text>
</comment>
<organism evidence="3 4">
    <name type="scientific">Chelydra serpentina</name>
    <name type="common">Snapping turtle</name>
    <name type="synonym">Testudo serpentina</name>
    <dbReference type="NCBI Taxonomy" id="8475"/>
    <lineage>
        <taxon>Eukaryota</taxon>
        <taxon>Metazoa</taxon>
        <taxon>Chordata</taxon>
        <taxon>Craniata</taxon>
        <taxon>Vertebrata</taxon>
        <taxon>Euteleostomi</taxon>
        <taxon>Archelosauria</taxon>
        <taxon>Testudinata</taxon>
        <taxon>Testudines</taxon>
        <taxon>Cryptodira</taxon>
        <taxon>Durocryptodira</taxon>
        <taxon>Americhelydia</taxon>
        <taxon>Chelydroidea</taxon>
        <taxon>Chelydridae</taxon>
        <taxon>Chelydra</taxon>
    </lineage>
</organism>
<dbReference type="OrthoDB" id="8947436at2759"/>
<dbReference type="InterPro" id="IPR050951">
    <property type="entry name" value="Retrovirus_Pol_polyprotein"/>
</dbReference>
<accession>A0A8T1TEP9</accession>
<proteinExistence type="predicted"/>
<dbReference type="AlphaFoldDB" id="A0A8T1TEP9"/>
<reference evidence="3 4" key="1">
    <citation type="journal article" date="2020" name="G3 (Bethesda)">
        <title>Draft Genome of the Common Snapping Turtle, Chelydra serpentina, a Model for Phenotypic Plasticity in Reptiles.</title>
        <authorList>
            <person name="Das D."/>
            <person name="Singh S.K."/>
            <person name="Bierstedt J."/>
            <person name="Erickson A."/>
            <person name="Galli G.L.J."/>
            <person name="Crossley D.A. 2nd"/>
            <person name="Rhen T."/>
        </authorList>
    </citation>
    <scope>NUCLEOTIDE SEQUENCE [LARGE SCALE GENOMIC DNA]</scope>
    <source>
        <strain evidence="3">KW</strain>
    </source>
</reference>
<dbReference type="InterPro" id="IPR041588">
    <property type="entry name" value="Integrase_H2C2"/>
</dbReference>
<gene>
    <name evidence="3" type="ORF">G0U57_000732</name>
</gene>
<name>A0A8T1TEP9_CHESE</name>
<keyword evidence="4" id="KW-1185">Reference proteome</keyword>
<dbReference type="Proteomes" id="UP000765507">
    <property type="component" value="Unassembled WGS sequence"/>
</dbReference>
<dbReference type="PANTHER" id="PTHR37984">
    <property type="entry name" value="PROTEIN CBG26694"/>
    <property type="match status" value="1"/>
</dbReference>
<dbReference type="Gene3D" id="3.30.420.10">
    <property type="entry name" value="Ribonuclease H-like superfamily/Ribonuclease H"/>
    <property type="match status" value="1"/>
</dbReference>
<dbReference type="InterPro" id="IPR012337">
    <property type="entry name" value="RNaseH-like_sf"/>
</dbReference>
<dbReference type="EMBL" id="JAHGAV010000010">
    <property type="protein sequence ID" value="KAG6939578.1"/>
    <property type="molecule type" value="Genomic_DNA"/>
</dbReference>
<feature type="non-terminal residue" evidence="3">
    <location>
        <position position="118"/>
    </location>
</feature>
<feature type="domain" description="Integrase zinc-binding" evidence="2">
    <location>
        <begin position="7"/>
        <end position="51"/>
    </location>
</feature>
<dbReference type="Pfam" id="PF17921">
    <property type="entry name" value="Integrase_H2C2"/>
    <property type="match status" value="1"/>
</dbReference>
<dbReference type="PANTHER" id="PTHR37984:SF5">
    <property type="entry name" value="PROTEIN NYNRIN-LIKE"/>
    <property type="match status" value="1"/>
</dbReference>
<dbReference type="GO" id="GO:0003676">
    <property type="term" value="F:nucleic acid binding"/>
    <property type="evidence" value="ECO:0007669"/>
    <property type="project" value="InterPro"/>
</dbReference>
<dbReference type="SUPFAM" id="SSF53098">
    <property type="entry name" value="Ribonuclease H-like"/>
    <property type="match status" value="1"/>
</dbReference>
<sequence length="118" mass="12739">AYPVAARWHHDNGGHYGTHALVETIARLWFAPGIQTVCSAIVKLCNTCQRNGLAPPRRHIQGGRSLPAAPFQHLQIDFADLPKASGNKHLLTLVCSLTSWVEAFPTANCTISTVATIA</sequence>
<dbReference type="InterPro" id="IPR036397">
    <property type="entry name" value="RNaseH_sf"/>
</dbReference>
<evidence type="ECO:0000313" key="4">
    <source>
        <dbReference type="Proteomes" id="UP000765507"/>
    </source>
</evidence>
<evidence type="ECO:0000256" key="1">
    <source>
        <dbReference type="ARBA" id="ARBA00039658"/>
    </source>
</evidence>